<keyword evidence="1" id="KW-0560">Oxidoreductase</keyword>
<sequence>MRVATRGTPRQHHSCVMRVTSLLFGLAGGYIAWRVLNAKLFLSVARARSMTGKVAVVTGGTSGVGKEACKRLVSNGIKVVIAARDMALGVAVCRELQQLAPQGCKDAVAEVIHCDLSSLASVAKFAADFLATNQPCNILLLNAGMFPPNFQTKCEYTPDGFEVAFQTNHLSHHLLARLLTPRLRASAPARVVTTSSSLHSPSTQGGRHGGGKRQVSCKCATVEDIKREWEECGDGQLLYRNSKLANIMFAYELDRRLQGTGVTSNALSPGFIPSTGLSRHQGGRARWFMRWVMPNLPFKFIATIDKGADCIEMVCLAPELEGSGGRYFHLSQDASSSPDSKDEALAKRLWVLSDTMVQAYLPPP</sequence>
<dbReference type="PANTHER" id="PTHR43157:SF31">
    <property type="entry name" value="PHOSPHATIDYLINOSITOL-GLYCAN BIOSYNTHESIS CLASS F PROTEIN"/>
    <property type="match status" value="1"/>
</dbReference>
<reference evidence="4" key="1">
    <citation type="submission" date="2021-01" db="EMBL/GenBank/DDBJ databases">
        <authorList>
            <person name="Corre E."/>
            <person name="Pelletier E."/>
            <person name="Niang G."/>
            <person name="Scheremetjew M."/>
            <person name="Finn R."/>
            <person name="Kale V."/>
            <person name="Holt S."/>
            <person name="Cochrane G."/>
            <person name="Meng A."/>
            <person name="Brown T."/>
            <person name="Cohen L."/>
        </authorList>
    </citation>
    <scope>NUCLEOTIDE SEQUENCE</scope>
    <source>
        <strain evidence="4">CCMP441</strain>
    </source>
</reference>
<dbReference type="GO" id="GO:0016491">
    <property type="term" value="F:oxidoreductase activity"/>
    <property type="evidence" value="ECO:0007669"/>
    <property type="project" value="UniProtKB-KW"/>
</dbReference>
<keyword evidence="3" id="KW-0472">Membrane</keyword>
<dbReference type="InterPro" id="IPR036291">
    <property type="entry name" value="NAD(P)-bd_dom_sf"/>
</dbReference>
<dbReference type="PRINTS" id="PR00081">
    <property type="entry name" value="GDHRDH"/>
</dbReference>
<dbReference type="InterPro" id="IPR002347">
    <property type="entry name" value="SDR_fam"/>
</dbReference>
<dbReference type="AlphaFoldDB" id="A0A7S0U6E8"/>
<evidence type="ECO:0000313" key="4">
    <source>
        <dbReference type="EMBL" id="CAD8751681.1"/>
    </source>
</evidence>
<feature type="compositionally biased region" description="Polar residues" evidence="2">
    <location>
        <begin position="193"/>
        <end position="205"/>
    </location>
</feature>
<evidence type="ECO:0000256" key="3">
    <source>
        <dbReference type="SAM" id="Phobius"/>
    </source>
</evidence>
<name>A0A7S0U6E8_HEMAN</name>
<feature type="region of interest" description="Disordered" evidence="2">
    <location>
        <begin position="193"/>
        <end position="212"/>
    </location>
</feature>
<dbReference type="PANTHER" id="PTHR43157">
    <property type="entry name" value="PHOSPHATIDYLINOSITOL-GLYCAN BIOSYNTHESIS CLASS F PROTEIN-RELATED"/>
    <property type="match status" value="1"/>
</dbReference>
<dbReference type="Pfam" id="PF00106">
    <property type="entry name" value="adh_short"/>
    <property type="match status" value="1"/>
</dbReference>
<evidence type="ECO:0008006" key="5">
    <source>
        <dbReference type="Google" id="ProtNLM"/>
    </source>
</evidence>
<keyword evidence="3" id="KW-1133">Transmembrane helix</keyword>
<evidence type="ECO:0000256" key="1">
    <source>
        <dbReference type="ARBA" id="ARBA00023002"/>
    </source>
</evidence>
<organism evidence="4">
    <name type="scientific">Hemiselmis andersenii</name>
    <name type="common">Cryptophyte alga</name>
    <dbReference type="NCBI Taxonomy" id="464988"/>
    <lineage>
        <taxon>Eukaryota</taxon>
        <taxon>Cryptophyceae</taxon>
        <taxon>Cryptomonadales</taxon>
        <taxon>Hemiselmidaceae</taxon>
        <taxon>Hemiselmis</taxon>
    </lineage>
</organism>
<gene>
    <name evidence="4" type="ORF">HAND1043_LOCUS18187</name>
</gene>
<dbReference type="SUPFAM" id="SSF51735">
    <property type="entry name" value="NAD(P)-binding Rossmann-fold domains"/>
    <property type="match status" value="1"/>
</dbReference>
<keyword evidence="3" id="KW-0812">Transmembrane</keyword>
<feature type="transmembrane region" description="Helical" evidence="3">
    <location>
        <begin position="15"/>
        <end position="33"/>
    </location>
</feature>
<proteinExistence type="predicted"/>
<evidence type="ECO:0000256" key="2">
    <source>
        <dbReference type="SAM" id="MobiDB-lite"/>
    </source>
</evidence>
<dbReference type="Gene3D" id="3.40.50.720">
    <property type="entry name" value="NAD(P)-binding Rossmann-like Domain"/>
    <property type="match status" value="1"/>
</dbReference>
<protein>
    <recommendedName>
        <fullName evidence="5">Protochlorophyllide reductase</fullName>
    </recommendedName>
</protein>
<accession>A0A7S0U6E8</accession>
<dbReference type="EMBL" id="HBFK01029846">
    <property type="protein sequence ID" value="CAD8751681.1"/>
    <property type="molecule type" value="Transcribed_RNA"/>
</dbReference>